<organism evidence="2 3">
    <name type="scientific">Coniochaeta ligniaria NRRL 30616</name>
    <dbReference type="NCBI Taxonomy" id="1408157"/>
    <lineage>
        <taxon>Eukaryota</taxon>
        <taxon>Fungi</taxon>
        <taxon>Dikarya</taxon>
        <taxon>Ascomycota</taxon>
        <taxon>Pezizomycotina</taxon>
        <taxon>Sordariomycetes</taxon>
        <taxon>Sordariomycetidae</taxon>
        <taxon>Coniochaetales</taxon>
        <taxon>Coniochaetaceae</taxon>
        <taxon>Coniochaeta</taxon>
    </lineage>
</organism>
<gene>
    <name evidence="2" type="ORF">CONLIGDRAFT_650112</name>
</gene>
<name>A0A1J7I660_9PEZI</name>
<dbReference type="Proteomes" id="UP000182658">
    <property type="component" value="Unassembled WGS sequence"/>
</dbReference>
<keyword evidence="1" id="KW-0472">Membrane</keyword>
<accession>A0A1J7I660</accession>
<sequence>MRIYGTQEPSAITKQIDHNNSRDNHGHSKNTNSWAVSLNSTLAAQAVTHTTIRSVTDTVAKPVIDGDNKAQADRACPGCLTCLLGFAVTVVVIIIILAITTAIILSHMNIRDLAEARVCKQGAVYHDNLRGGLNHSPEDTD</sequence>
<keyword evidence="1" id="KW-1133">Transmembrane helix</keyword>
<keyword evidence="3" id="KW-1185">Reference proteome</keyword>
<dbReference type="InParanoid" id="A0A1J7I660"/>
<protein>
    <submittedName>
        <fullName evidence="2">Uncharacterized protein</fullName>
    </submittedName>
</protein>
<evidence type="ECO:0000313" key="2">
    <source>
        <dbReference type="EMBL" id="OIW23006.1"/>
    </source>
</evidence>
<reference evidence="2 3" key="1">
    <citation type="submission" date="2016-10" db="EMBL/GenBank/DDBJ databases">
        <title>Draft genome sequence of Coniochaeta ligniaria NRRL30616, a lignocellulolytic fungus for bioabatement of inhibitors in plant biomass hydrolysates.</title>
        <authorList>
            <consortium name="DOE Joint Genome Institute"/>
            <person name="Jimenez D.J."/>
            <person name="Hector R.E."/>
            <person name="Riley R."/>
            <person name="Sun H."/>
            <person name="Grigoriev I.V."/>
            <person name="Van Elsas J.D."/>
            <person name="Nichols N.N."/>
        </authorList>
    </citation>
    <scope>NUCLEOTIDE SEQUENCE [LARGE SCALE GENOMIC DNA]</scope>
    <source>
        <strain evidence="2 3">NRRL 30616</strain>
    </source>
</reference>
<evidence type="ECO:0000256" key="1">
    <source>
        <dbReference type="SAM" id="Phobius"/>
    </source>
</evidence>
<keyword evidence="1" id="KW-0812">Transmembrane</keyword>
<dbReference type="EMBL" id="KV875109">
    <property type="protein sequence ID" value="OIW23006.1"/>
    <property type="molecule type" value="Genomic_DNA"/>
</dbReference>
<proteinExistence type="predicted"/>
<feature type="transmembrane region" description="Helical" evidence="1">
    <location>
        <begin position="83"/>
        <end position="105"/>
    </location>
</feature>
<evidence type="ECO:0000313" key="3">
    <source>
        <dbReference type="Proteomes" id="UP000182658"/>
    </source>
</evidence>
<dbReference type="AlphaFoldDB" id="A0A1J7I660"/>